<reference evidence="2 3" key="1">
    <citation type="submission" date="2021-02" db="EMBL/GenBank/DDBJ databases">
        <title>Cotonvirus japonicus, which uses Golgi apparatus of host cells for its virion factory, phylogenetically links tailed tupanvirus and icosahedral mimivirus.</title>
        <authorList>
            <person name="Takahashi H."/>
            <person name="Fukaya S."/>
            <person name="Song C."/>
            <person name="Murata K."/>
            <person name="Takemura M."/>
        </authorList>
    </citation>
    <scope>NUCLEOTIDE SEQUENCE [LARGE SCALE GENOMIC DNA]</scope>
</reference>
<dbReference type="InterPro" id="IPR043885">
    <property type="entry name" value="DUF5847"/>
</dbReference>
<keyword evidence="3" id="KW-1185">Reference proteome</keyword>
<accession>A0ABM7NRW8</accession>
<sequence length="432" mass="51157">MNDKLLDKNARMINGPVNIIRLEGSIHGVNKVIYLFMDYHISIGSQTQCENIFSEDVQKYFANSFYELNDSDRKYDFFLEIYPTEIAKNIYKKKSREVDRRDIYIEEVVKMFKKLFRFDLKENRVLSNNFIKNIRLHYLDVRDYYETNIKSLAEMAYDIAREFMRDDYITVSGLENIIDYVEEISDHFKYITSILELEPVKKSPAKNSSAKKSSEKKSSSSKLIRPKNFELLDSKTVENIAKKLKSSYKYPDVQRIMNQLLKLTIANFKTSIKNIDENIKVFDQYIEKLRKSQNYLVKDPNSTYLYSYGLSNYTLRNIITDVVNRTDYLMVEQVTEFLARFTDIFFLRRFLDKDYITNAITYSGAMHSNTYIYYLIKYFGFKITHASYSKITDKNKLTSEIKSRNLMEIQELTLPRELGQCSSMHGFPKEFL</sequence>
<organism evidence="2 3">
    <name type="scientific">Cotonvirus japonicus</name>
    <dbReference type="NCBI Taxonomy" id="2811091"/>
    <lineage>
        <taxon>Viruses</taxon>
        <taxon>Varidnaviria</taxon>
        <taxon>Bamfordvirae</taxon>
        <taxon>Nucleocytoviricota</taxon>
        <taxon>Megaviricetes</taxon>
        <taxon>Imitervirales</taxon>
        <taxon>Mimiviridae</taxon>
        <taxon>Megamimivirinae</taxon>
        <taxon>Cotonvirus</taxon>
        <taxon>Cotonvirus japonicum</taxon>
    </lineage>
</organism>
<dbReference type="EMBL" id="AP024483">
    <property type="protein sequence ID" value="BCS82891.1"/>
    <property type="molecule type" value="Genomic_DNA"/>
</dbReference>
<dbReference type="GeneID" id="80558096"/>
<proteinExistence type="inferred from homology"/>
<evidence type="ECO:0000313" key="3">
    <source>
        <dbReference type="Proteomes" id="UP001321479"/>
    </source>
</evidence>
<dbReference type="Pfam" id="PF19165">
    <property type="entry name" value="DUF5847"/>
    <property type="match status" value="1"/>
</dbReference>
<comment type="similarity">
    <text evidence="1">Belongs to the mimivirus R160 family.</text>
</comment>
<protein>
    <submittedName>
        <fullName evidence="2">Uncharacterized protein</fullName>
    </submittedName>
</protein>
<dbReference type="Proteomes" id="UP001321479">
    <property type="component" value="Segment"/>
</dbReference>
<evidence type="ECO:0000313" key="2">
    <source>
        <dbReference type="EMBL" id="BCS82891.1"/>
    </source>
</evidence>
<evidence type="ECO:0000256" key="1">
    <source>
        <dbReference type="ARBA" id="ARBA00023598"/>
    </source>
</evidence>
<dbReference type="RefSeq" id="YP_010841499.1">
    <property type="nucleotide sequence ID" value="NC_079139.1"/>
</dbReference>
<name>A0ABM7NRW8_9VIRU</name>